<comment type="caution">
    <text evidence="2">The sequence shown here is derived from an EMBL/GenBank/DDBJ whole genome shotgun (WGS) entry which is preliminary data.</text>
</comment>
<organism evidence="2 3">
    <name type="scientific">Candidatus Fonsibacter lacus</name>
    <dbReference type="NCBI Taxonomy" id="2576439"/>
    <lineage>
        <taxon>Bacteria</taxon>
        <taxon>Pseudomonadati</taxon>
        <taxon>Pseudomonadota</taxon>
        <taxon>Alphaproteobacteria</taxon>
        <taxon>Candidatus Pelagibacterales</taxon>
        <taxon>Candidatus Pelagibacterales incertae sedis</taxon>
        <taxon>Candidatus Fonsibacter</taxon>
    </lineage>
</organism>
<proteinExistence type="predicted"/>
<name>A0A965GCY7_9PROT</name>
<gene>
    <name evidence="2" type="ORF">EBT44_04260</name>
</gene>
<evidence type="ECO:0000313" key="2">
    <source>
        <dbReference type="EMBL" id="NBR94033.1"/>
    </source>
</evidence>
<keyword evidence="1" id="KW-0472">Membrane</keyword>
<reference evidence="2" key="1">
    <citation type="submission" date="2018-10" db="EMBL/GenBank/DDBJ databases">
        <title>Iterative Subtractive Binning of Freshwater Chronoseries Metagenomes Recovers Nearly Complete Genomes from over Four Hundred Novel Species.</title>
        <authorList>
            <person name="Rodriguez-R L.M."/>
            <person name="Tsementzi D."/>
            <person name="Luo C."/>
            <person name="Konstantinidis K.T."/>
        </authorList>
    </citation>
    <scope>NUCLEOTIDE SEQUENCE</scope>
    <source>
        <strain evidence="2">WB5_2A_028</strain>
    </source>
</reference>
<keyword evidence="1" id="KW-1133">Transmembrane helix</keyword>
<evidence type="ECO:0000256" key="1">
    <source>
        <dbReference type="SAM" id="Phobius"/>
    </source>
</evidence>
<protein>
    <submittedName>
        <fullName evidence="2">Uncharacterized protein</fullName>
    </submittedName>
</protein>
<keyword evidence="1" id="KW-0812">Transmembrane</keyword>
<dbReference type="AlphaFoldDB" id="A0A965GCY7"/>
<dbReference type="EMBL" id="RFXN01000048">
    <property type="protein sequence ID" value="NBR94033.1"/>
    <property type="molecule type" value="Genomic_DNA"/>
</dbReference>
<feature type="transmembrane region" description="Helical" evidence="1">
    <location>
        <begin position="38"/>
        <end position="57"/>
    </location>
</feature>
<dbReference type="Proteomes" id="UP000740727">
    <property type="component" value="Unassembled WGS sequence"/>
</dbReference>
<sequence length="175" mass="19581">MASRLALANNLVCATFLTIVLIFSGSLAHIFGGGEFAASLRLILLAVIAFFLSQIFLKFKVKKLFDLEFLSFIIIFQLLLHLILPNENPTSDLRMMASHGIAASISFIFGERIERVLNVAIQIIKVVFLKVEFPLFTPQRTATSIIIYEFSKKLIFNYFSNLFSGLAPPAMVDSE</sequence>
<feature type="transmembrane region" description="Helical" evidence="1">
    <location>
        <begin position="64"/>
        <end position="84"/>
    </location>
</feature>
<accession>A0A965GCY7</accession>
<evidence type="ECO:0000313" key="3">
    <source>
        <dbReference type="Proteomes" id="UP000740727"/>
    </source>
</evidence>